<dbReference type="GO" id="GO:0009074">
    <property type="term" value="P:aromatic amino acid family catabolic process"/>
    <property type="evidence" value="ECO:0007669"/>
    <property type="project" value="TreeGrafter"/>
</dbReference>
<sequence>MVSLPGPETSAAPSEGSGVPAVGNSSRNRYQRTYQACLHCRKRKVKCVPKDDGGQLTPTCVKCHRERRVCVFTRERRIHHSLASPESYMENLETSRTVRTVYDPSDDAVRSQAPQRKSQHNVDKAPLPRSESQEPSHATNHNEWQECLIEGVIQSSITNQRDALNLLYTAVEHSDSDPATVGSDSRPLLDPSGTDENLLHGDRIPNAPVKLTEEWCTVRYQLSKPQPQVLQAWSTCPFVMQRWMTPLEAVTWVDLFFQNIAILSPVMDDFYQPHENHHRLINEEPVLCSTILMVSCRYHHLTGDGSLSRGFLLHERLWKYCQTLFNQIWWGEERRTRPHIRTVGAIQSLFLLAEWHPRPFHMTFDTCLWTATPQDPTGIGQIPSSWHEGLSEPVRKSNRMSWMLVSSALALAHEIGLFNETSSESAPSRHPEPTERYERLKRLFFVFINNVTSRLGCQAPKTPLFHTLILSVLDYAKWTDNAEWSDWMGSWIDLTRIVRSSSEILFPNEVLTKDLLQNGRYSELLGHFNHVLDQWLEKYPRISGKLLRDCDLTGIDANVDAGPSVRYDIVYIEYQYVRIYINSLAMQAIAMRRKNKANSLLLEHCDIYPQDHHFVRQVLDACTTVLEMVMKHSRLGYLKFLPVRVHIQIASAAVYLIKALALGVQAEELNGRFLDLLEQTAHKLRSDTVDDIYLAIRFASLLETHVQVLRRRFSRPSDPVGGNIHEPPSALIKAGELLENDTSYYDQFIFSDDWLAPQCDAPFQAFFGGVAGHDLFNFQAESFGNIM</sequence>
<dbReference type="PANTHER" id="PTHR31644:SF3">
    <property type="entry name" value="ZN(II)2CYS6 TRANSCRIPTION FACTOR (EUROFUNG)"/>
    <property type="match status" value="1"/>
</dbReference>
<evidence type="ECO:0000313" key="7">
    <source>
        <dbReference type="EMBL" id="EXJ76629.1"/>
    </source>
</evidence>
<dbReference type="InterPro" id="IPR001138">
    <property type="entry name" value="Zn2Cys6_DnaBD"/>
</dbReference>
<dbReference type="GO" id="GO:0008270">
    <property type="term" value="F:zinc ion binding"/>
    <property type="evidence" value="ECO:0007669"/>
    <property type="project" value="InterPro"/>
</dbReference>
<dbReference type="GO" id="GO:0003677">
    <property type="term" value="F:DNA binding"/>
    <property type="evidence" value="ECO:0007669"/>
    <property type="project" value="UniProtKB-KW"/>
</dbReference>
<dbReference type="GO" id="GO:0005634">
    <property type="term" value="C:nucleus"/>
    <property type="evidence" value="ECO:0007669"/>
    <property type="project" value="TreeGrafter"/>
</dbReference>
<keyword evidence="4" id="KW-0539">Nucleus</keyword>
<dbReference type="PROSITE" id="PS00463">
    <property type="entry name" value="ZN2_CY6_FUNGAL_1"/>
    <property type="match status" value="1"/>
</dbReference>
<dbReference type="GO" id="GO:0000981">
    <property type="term" value="F:DNA-binding transcription factor activity, RNA polymerase II-specific"/>
    <property type="evidence" value="ECO:0007669"/>
    <property type="project" value="InterPro"/>
</dbReference>
<keyword evidence="1" id="KW-0805">Transcription regulation</keyword>
<dbReference type="eggNOG" id="ENOG502QQTI">
    <property type="taxonomic scope" value="Eukaryota"/>
</dbReference>
<dbReference type="Gene3D" id="4.10.240.10">
    <property type="entry name" value="Zn(2)-C6 fungal-type DNA-binding domain"/>
    <property type="match status" value="1"/>
</dbReference>
<accession>W9Y2D1</accession>
<dbReference type="SUPFAM" id="SSF57701">
    <property type="entry name" value="Zn2/Cys6 DNA-binding domain"/>
    <property type="match status" value="1"/>
</dbReference>
<reference evidence="7 8" key="1">
    <citation type="submission" date="2013-03" db="EMBL/GenBank/DDBJ databases">
        <title>The Genome Sequence of Cladophialophora psammophila CBS 110553.</title>
        <authorList>
            <consortium name="The Broad Institute Genomics Platform"/>
            <person name="Cuomo C."/>
            <person name="de Hoog S."/>
            <person name="Gorbushina A."/>
            <person name="Walker B."/>
            <person name="Young S.K."/>
            <person name="Zeng Q."/>
            <person name="Gargeya S."/>
            <person name="Fitzgerald M."/>
            <person name="Haas B."/>
            <person name="Abouelleil A."/>
            <person name="Allen A.W."/>
            <person name="Alvarado L."/>
            <person name="Arachchi H.M."/>
            <person name="Berlin A.M."/>
            <person name="Chapman S.B."/>
            <person name="Gainer-Dewar J."/>
            <person name="Goldberg J."/>
            <person name="Griggs A."/>
            <person name="Gujja S."/>
            <person name="Hansen M."/>
            <person name="Howarth C."/>
            <person name="Imamovic A."/>
            <person name="Ireland A."/>
            <person name="Larimer J."/>
            <person name="McCowan C."/>
            <person name="Murphy C."/>
            <person name="Pearson M."/>
            <person name="Poon T.W."/>
            <person name="Priest M."/>
            <person name="Roberts A."/>
            <person name="Saif S."/>
            <person name="Shea T."/>
            <person name="Sisk P."/>
            <person name="Sykes S."/>
            <person name="Wortman J."/>
            <person name="Nusbaum C."/>
            <person name="Birren B."/>
        </authorList>
    </citation>
    <scope>NUCLEOTIDE SEQUENCE [LARGE SCALE GENOMIC DNA]</scope>
    <source>
        <strain evidence="7 8">CBS 110553</strain>
    </source>
</reference>
<evidence type="ECO:0000256" key="5">
    <source>
        <dbReference type="SAM" id="MobiDB-lite"/>
    </source>
</evidence>
<dbReference type="GeneID" id="19185873"/>
<feature type="region of interest" description="Disordered" evidence="5">
    <location>
        <begin position="175"/>
        <end position="203"/>
    </location>
</feature>
<dbReference type="EMBL" id="AMGX01000001">
    <property type="protein sequence ID" value="EXJ76629.1"/>
    <property type="molecule type" value="Genomic_DNA"/>
</dbReference>
<proteinExistence type="predicted"/>
<keyword evidence="8" id="KW-1185">Reference proteome</keyword>
<gene>
    <name evidence="7" type="ORF">A1O5_01137</name>
</gene>
<dbReference type="PANTHER" id="PTHR31644">
    <property type="entry name" value="TRANSCRIPTIONAL ACTIVATOR ARO80-RELATED"/>
    <property type="match status" value="1"/>
</dbReference>
<evidence type="ECO:0000256" key="1">
    <source>
        <dbReference type="ARBA" id="ARBA00023015"/>
    </source>
</evidence>
<evidence type="ECO:0000256" key="3">
    <source>
        <dbReference type="ARBA" id="ARBA00023163"/>
    </source>
</evidence>
<feature type="region of interest" description="Disordered" evidence="5">
    <location>
        <begin position="1"/>
        <end position="26"/>
    </location>
</feature>
<keyword evidence="3" id="KW-0804">Transcription</keyword>
<dbReference type="STRING" id="1182543.W9Y2D1"/>
<dbReference type="InterPro" id="IPR036864">
    <property type="entry name" value="Zn2-C6_fun-type_DNA-bd_sf"/>
</dbReference>
<dbReference type="GO" id="GO:0045944">
    <property type="term" value="P:positive regulation of transcription by RNA polymerase II"/>
    <property type="evidence" value="ECO:0007669"/>
    <property type="project" value="TreeGrafter"/>
</dbReference>
<dbReference type="RefSeq" id="XP_007739946.1">
    <property type="nucleotide sequence ID" value="XM_007741756.1"/>
</dbReference>
<dbReference type="CDD" id="cd00067">
    <property type="entry name" value="GAL4"/>
    <property type="match status" value="1"/>
</dbReference>
<feature type="domain" description="Zn(2)-C6 fungal-type" evidence="6">
    <location>
        <begin position="36"/>
        <end position="72"/>
    </location>
</feature>
<evidence type="ECO:0000256" key="2">
    <source>
        <dbReference type="ARBA" id="ARBA00023125"/>
    </source>
</evidence>
<evidence type="ECO:0000259" key="6">
    <source>
        <dbReference type="PROSITE" id="PS50048"/>
    </source>
</evidence>
<evidence type="ECO:0000256" key="4">
    <source>
        <dbReference type="ARBA" id="ARBA00023242"/>
    </source>
</evidence>
<dbReference type="SMART" id="SM00066">
    <property type="entry name" value="GAL4"/>
    <property type="match status" value="1"/>
</dbReference>
<dbReference type="InterPro" id="IPR052780">
    <property type="entry name" value="AAA_Catabolism_Regulators"/>
</dbReference>
<dbReference type="HOGENOM" id="CLU_007201_2_0_1"/>
<comment type="caution">
    <text evidence="7">The sequence shown here is derived from an EMBL/GenBank/DDBJ whole genome shotgun (WGS) entry which is preliminary data.</text>
</comment>
<protein>
    <recommendedName>
        <fullName evidence="6">Zn(2)-C6 fungal-type domain-containing protein</fullName>
    </recommendedName>
</protein>
<name>W9Y2D1_9EURO</name>
<dbReference type="OrthoDB" id="2262349at2759"/>
<keyword evidence="2" id="KW-0238">DNA-binding</keyword>
<evidence type="ECO:0000313" key="8">
    <source>
        <dbReference type="Proteomes" id="UP000019471"/>
    </source>
</evidence>
<dbReference type="AlphaFoldDB" id="W9Y2D1"/>
<dbReference type="CDD" id="cd12148">
    <property type="entry name" value="fungal_TF_MHR"/>
    <property type="match status" value="1"/>
</dbReference>
<dbReference type="PROSITE" id="PS50048">
    <property type="entry name" value="ZN2_CY6_FUNGAL_2"/>
    <property type="match status" value="1"/>
</dbReference>
<organism evidence="7 8">
    <name type="scientific">Cladophialophora psammophila CBS 110553</name>
    <dbReference type="NCBI Taxonomy" id="1182543"/>
    <lineage>
        <taxon>Eukaryota</taxon>
        <taxon>Fungi</taxon>
        <taxon>Dikarya</taxon>
        <taxon>Ascomycota</taxon>
        <taxon>Pezizomycotina</taxon>
        <taxon>Eurotiomycetes</taxon>
        <taxon>Chaetothyriomycetidae</taxon>
        <taxon>Chaetothyriales</taxon>
        <taxon>Herpotrichiellaceae</taxon>
        <taxon>Cladophialophora</taxon>
    </lineage>
</organism>
<feature type="region of interest" description="Disordered" evidence="5">
    <location>
        <begin position="105"/>
        <end position="140"/>
    </location>
</feature>
<dbReference type="Proteomes" id="UP000019471">
    <property type="component" value="Unassembled WGS sequence"/>
</dbReference>